<keyword evidence="3" id="KW-0227">DNA damage</keyword>
<proteinExistence type="predicted"/>
<reference evidence="19" key="1">
    <citation type="submission" date="2020-04" db="EMBL/GenBank/DDBJ databases">
        <title>A desert anoxygenic phototrophic bacterium fixes CO2 using RubisCO under aerobic conditions.</title>
        <authorList>
            <person name="Tang K."/>
        </authorList>
    </citation>
    <scope>NUCLEOTIDE SEQUENCE [LARGE SCALE GENOMIC DNA]</scope>
    <source>
        <strain evidence="19">MIMtkB3</strain>
    </source>
</reference>
<evidence type="ECO:0000256" key="4">
    <source>
        <dbReference type="ARBA" id="ARBA00022801"/>
    </source>
</evidence>
<keyword evidence="10" id="KW-0413">Isomerase</keyword>
<dbReference type="Pfam" id="PF00580">
    <property type="entry name" value="UvrD-helicase"/>
    <property type="match status" value="1"/>
</dbReference>
<organism evidence="19 20">
    <name type="scientific">Aerophototrophica crusticola</name>
    <dbReference type="NCBI Taxonomy" id="1709002"/>
    <lineage>
        <taxon>Bacteria</taxon>
        <taxon>Pseudomonadati</taxon>
        <taxon>Pseudomonadota</taxon>
        <taxon>Alphaproteobacteria</taxon>
        <taxon>Rhodospirillales</taxon>
        <taxon>Rhodospirillaceae</taxon>
        <taxon>Aerophototrophica</taxon>
    </lineage>
</organism>
<keyword evidence="20" id="KW-1185">Reference proteome</keyword>
<keyword evidence="6" id="KW-0269">Exonuclease</keyword>
<evidence type="ECO:0000313" key="20">
    <source>
        <dbReference type="Proteomes" id="UP000501891"/>
    </source>
</evidence>
<comment type="catalytic activity">
    <reaction evidence="14">
        <text>ATP + H2O = ADP + phosphate + H(+)</text>
        <dbReference type="Rhea" id="RHEA:13065"/>
        <dbReference type="ChEBI" id="CHEBI:15377"/>
        <dbReference type="ChEBI" id="CHEBI:15378"/>
        <dbReference type="ChEBI" id="CHEBI:30616"/>
        <dbReference type="ChEBI" id="CHEBI:43474"/>
        <dbReference type="ChEBI" id="CHEBI:456216"/>
        <dbReference type="EC" id="5.6.2.4"/>
    </reaction>
</comment>
<keyword evidence="5 15" id="KW-0347">Helicase</keyword>
<feature type="binding site" evidence="15">
    <location>
        <begin position="44"/>
        <end position="51"/>
    </location>
    <ligand>
        <name>ATP</name>
        <dbReference type="ChEBI" id="CHEBI:30616"/>
    </ligand>
</feature>
<keyword evidence="2 15" id="KW-0547">Nucleotide-binding</keyword>
<dbReference type="GO" id="GO:0005829">
    <property type="term" value="C:cytosol"/>
    <property type="evidence" value="ECO:0007669"/>
    <property type="project" value="TreeGrafter"/>
</dbReference>
<evidence type="ECO:0000259" key="18">
    <source>
        <dbReference type="PROSITE" id="PS51217"/>
    </source>
</evidence>
<dbReference type="EC" id="5.6.2.4" evidence="12"/>
<evidence type="ECO:0000256" key="16">
    <source>
        <dbReference type="SAM" id="MobiDB-lite"/>
    </source>
</evidence>
<evidence type="ECO:0000256" key="8">
    <source>
        <dbReference type="ARBA" id="ARBA00023125"/>
    </source>
</evidence>
<dbReference type="GO" id="GO:0005524">
    <property type="term" value="F:ATP binding"/>
    <property type="evidence" value="ECO:0007669"/>
    <property type="project" value="UniProtKB-UniRule"/>
</dbReference>
<keyword evidence="7 15" id="KW-0067">ATP-binding</keyword>
<dbReference type="GO" id="GO:0000725">
    <property type="term" value="P:recombinational repair"/>
    <property type="evidence" value="ECO:0007669"/>
    <property type="project" value="TreeGrafter"/>
</dbReference>
<dbReference type="GO" id="GO:0033202">
    <property type="term" value="C:DNA helicase complex"/>
    <property type="evidence" value="ECO:0007669"/>
    <property type="project" value="TreeGrafter"/>
</dbReference>
<dbReference type="InterPro" id="IPR011604">
    <property type="entry name" value="PDDEXK-like_dom_sf"/>
</dbReference>
<gene>
    <name evidence="19" type="primary">addA</name>
    <name evidence="19" type="ORF">HHL28_00020</name>
</gene>
<dbReference type="PANTHER" id="PTHR11070:SF2">
    <property type="entry name" value="ATP-DEPENDENT DNA HELICASE SRS2"/>
    <property type="match status" value="1"/>
</dbReference>
<sequence>MSVIDLPPRQPAADPQHLGDAPATDPNVLQRRAADPGCSVWVGASAGTGKTKVLTDRVLRLMLAGTDPSRILCLTFTKAAAAEMSNRIAARLSSWAVADEDVLRSHLRDLTGGEPSRDQVVAARRLFARMLDAPGGMKIQTIHAFCQSLLRRFPLEAGLPPNFEVMDDRTADELLEAAKQAVLAAARAEPESALGQAVSHLAGAVSEDEFGRLLLDITAERGRLRRLLERHGGLEAAVRAVYGYMGVRPDATEAHVVEKACKAGAFDDSGLRAACAALAASGKTDGERGIAIQAWLDRAENRTGGFPAYGLLFLTKDGEVRKSLLGKKAAESNPAALEALQREAERIIRVMEEVKCVTVARSTASLLTLADSMLGTYQRLKDAKALLDFDDLIATAGALLAGDGQACAWVLFKLDGGLDHILVDEAQDTNPEQWAVVQAIAEEFFAGLGRAEGKARTLFVVGDDKQSIFSFQRADPAEFARMRGHFETRVKAAESQWAGIDLQISFRSVRAVLAAVDAVFELPAARDGVVAPDKAVRHMPFRRGMAGRVEVWPPVTPGDSPDPDPWSLPLTPETAEKPLARLATVIAAQVRHWLDSGEVLEARGRKVRPGDIMVLVRRRNAFVQHLVRALKDRGVPVAGVDRMVLTEQLAVMDLMALGGFLLLPEDDLTLATVLKSPLVGLTEEQLFTLAHGRPGSLWAALSVKAQQDPAYEPAQRWLHGLLAETDFHAPFELFAGVLSRPCPADPTLEEGGSGRRAILARLGSEAVDPLDEFLSAALLFEREHVPSLQGFLHWLEQSQAEVKRELDTGGGPGGGRVRIMTVHGSKGLQAPIVIMPDTLGMPDQSPRILWPDGTDGRDVPLFAPRRTLEDAACRTARAAADQRRDQEYRRLLYVALTRAEDRLVVCGYEGSRKGPDGSWYRLVEQALATVADPRDYDFTPLTPAGWQGQGLHLWEPQVVPARTDELGEEEGAVTAELEPWVRAPAPEEPSPSRPLTPSRPDGVEPAVRSPLGMEDGRRFKRGTLIHKLLQVLPDMEPARRREAALAWLSRPTHGLEEGQREEIAGEAIRVLDDPHFAPLFGPGSRAEVPLVGLVGSGSRKALSGQIDRLCVTDDAVWIVDYKTNRPPPTREEDVPAVYLAQMAAYRAALRQVYPGKQVRCVLLWTDGPFTLELSPTRLDEYDPA</sequence>
<keyword evidence="9" id="KW-0234">DNA repair</keyword>
<feature type="region of interest" description="Disordered" evidence="16">
    <location>
        <begin position="966"/>
        <end position="1014"/>
    </location>
</feature>
<evidence type="ECO:0000256" key="9">
    <source>
        <dbReference type="ARBA" id="ARBA00023204"/>
    </source>
</evidence>
<keyword evidence="4 15" id="KW-0378">Hydrolase</keyword>
<dbReference type="InterPro" id="IPR000212">
    <property type="entry name" value="DNA_helicase_UvrD/REP"/>
</dbReference>
<name>A0A858R2U5_9PROT</name>
<dbReference type="InterPro" id="IPR011335">
    <property type="entry name" value="Restrct_endonuc-II-like"/>
</dbReference>
<evidence type="ECO:0000259" key="17">
    <source>
        <dbReference type="PROSITE" id="PS51198"/>
    </source>
</evidence>
<dbReference type="Gene3D" id="3.40.50.300">
    <property type="entry name" value="P-loop containing nucleotide triphosphate hydrolases"/>
    <property type="match status" value="4"/>
</dbReference>
<dbReference type="EMBL" id="CP051775">
    <property type="protein sequence ID" value="QJE71712.1"/>
    <property type="molecule type" value="Genomic_DNA"/>
</dbReference>
<dbReference type="InterPro" id="IPR038726">
    <property type="entry name" value="PDDEXK_AddAB-type"/>
</dbReference>
<feature type="domain" description="UvrD-like helicase C-terminal" evidence="18">
    <location>
        <begin position="526"/>
        <end position="827"/>
    </location>
</feature>
<dbReference type="Pfam" id="PF13361">
    <property type="entry name" value="UvrD_C"/>
    <property type="match status" value="1"/>
</dbReference>
<feature type="domain" description="UvrD-like helicase ATP-binding" evidence="17">
    <location>
        <begin position="23"/>
        <end position="509"/>
    </location>
</feature>
<evidence type="ECO:0000256" key="11">
    <source>
        <dbReference type="ARBA" id="ARBA00034617"/>
    </source>
</evidence>
<dbReference type="GO" id="GO:0043138">
    <property type="term" value="F:3'-5' DNA helicase activity"/>
    <property type="evidence" value="ECO:0007669"/>
    <property type="project" value="UniProtKB-EC"/>
</dbReference>
<evidence type="ECO:0000256" key="5">
    <source>
        <dbReference type="ARBA" id="ARBA00022806"/>
    </source>
</evidence>
<dbReference type="Gene3D" id="1.10.486.10">
    <property type="entry name" value="PCRA, domain 4"/>
    <property type="match status" value="1"/>
</dbReference>
<dbReference type="Gene3D" id="3.90.320.10">
    <property type="match status" value="1"/>
</dbReference>
<dbReference type="InterPro" id="IPR014017">
    <property type="entry name" value="DNA_helicase_UvrD-like_C"/>
</dbReference>
<dbReference type="KEGG" id="acru:HHL28_00020"/>
<dbReference type="InterPro" id="IPR027417">
    <property type="entry name" value="P-loop_NTPase"/>
</dbReference>
<dbReference type="InterPro" id="IPR014016">
    <property type="entry name" value="UvrD-like_ATP-bd"/>
</dbReference>
<dbReference type="AlphaFoldDB" id="A0A858R2U5"/>
<dbReference type="SUPFAM" id="SSF52980">
    <property type="entry name" value="Restriction endonuclease-like"/>
    <property type="match status" value="1"/>
</dbReference>
<dbReference type="GO" id="GO:0003677">
    <property type="term" value="F:DNA binding"/>
    <property type="evidence" value="ECO:0007669"/>
    <property type="project" value="UniProtKB-KW"/>
</dbReference>
<evidence type="ECO:0000256" key="3">
    <source>
        <dbReference type="ARBA" id="ARBA00022763"/>
    </source>
</evidence>
<accession>A0A858R2U5</accession>
<protein>
    <recommendedName>
        <fullName evidence="12">DNA 3'-5' helicase</fullName>
        <ecNumber evidence="12">5.6.2.4</ecNumber>
    </recommendedName>
    <alternativeName>
        <fullName evidence="13">DNA 3'-5' helicase II</fullName>
    </alternativeName>
</protein>
<evidence type="ECO:0000256" key="6">
    <source>
        <dbReference type="ARBA" id="ARBA00022839"/>
    </source>
</evidence>
<evidence type="ECO:0000256" key="14">
    <source>
        <dbReference type="ARBA" id="ARBA00048988"/>
    </source>
</evidence>
<dbReference type="PANTHER" id="PTHR11070">
    <property type="entry name" value="UVRD / RECB / PCRA DNA HELICASE FAMILY MEMBER"/>
    <property type="match status" value="1"/>
</dbReference>
<feature type="region of interest" description="Disordered" evidence="16">
    <location>
        <begin position="1"/>
        <end position="25"/>
    </location>
</feature>
<dbReference type="SUPFAM" id="SSF52540">
    <property type="entry name" value="P-loop containing nucleoside triphosphate hydrolases"/>
    <property type="match status" value="1"/>
</dbReference>
<dbReference type="Proteomes" id="UP000501891">
    <property type="component" value="Chromosome"/>
</dbReference>
<evidence type="ECO:0000256" key="12">
    <source>
        <dbReference type="ARBA" id="ARBA00034808"/>
    </source>
</evidence>
<dbReference type="PROSITE" id="PS51198">
    <property type="entry name" value="UVRD_HELICASE_ATP_BIND"/>
    <property type="match status" value="1"/>
</dbReference>
<evidence type="ECO:0000256" key="15">
    <source>
        <dbReference type="PROSITE-ProRule" id="PRU00560"/>
    </source>
</evidence>
<dbReference type="GO" id="GO:0004527">
    <property type="term" value="F:exonuclease activity"/>
    <property type="evidence" value="ECO:0007669"/>
    <property type="project" value="UniProtKB-KW"/>
</dbReference>
<evidence type="ECO:0000256" key="13">
    <source>
        <dbReference type="ARBA" id="ARBA00034923"/>
    </source>
</evidence>
<evidence type="ECO:0000313" key="19">
    <source>
        <dbReference type="EMBL" id="QJE71712.1"/>
    </source>
</evidence>
<dbReference type="Pfam" id="PF12705">
    <property type="entry name" value="PDDEXK_1"/>
    <property type="match status" value="1"/>
</dbReference>
<comment type="catalytic activity">
    <reaction evidence="11">
        <text>Couples ATP hydrolysis with the unwinding of duplex DNA by translocating in the 3'-5' direction.</text>
        <dbReference type="EC" id="5.6.2.4"/>
    </reaction>
</comment>
<dbReference type="InterPro" id="IPR014151">
    <property type="entry name" value="DNA_helicase_AddA"/>
</dbReference>
<evidence type="ECO:0000256" key="10">
    <source>
        <dbReference type="ARBA" id="ARBA00023235"/>
    </source>
</evidence>
<dbReference type="PROSITE" id="PS51217">
    <property type="entry name" value="UVRD_HELICASE_CTER"/>
    <property type="match status" value="1"/>
</dbReference>
<dbReference type="NCBIfam" id="TIGR02784">
    <property type="entry name" value="addA_alphas"/>
    <property type="match status" value="1"/>
</dbReference>
<evidence type="ECO:0000256" key="7">
    <source>
        <dbReference type="ARBA" id="ARBA00022840"/>
    </source>
</evidence>
<evidence type="ECO:0000256" key="2">
    <source>
        <dbReference type="ARBA" id="ARBA00022741"/>
    </source>
</evidence>
<evidence type="ECO:0000256" key="1">
    <source>
        <dbReference type="ARBA" id="ARBA00022722"/>
    </source>
</evidence>
<keyword evidence="1" id="KW-0540">Nuclease</keyword>
<keyword evidence="8" id="KW-0238">DNA-binding</keyword>